<feature type="chain" id="PRO_5044852451" evidence="1">
    <location>
        <begin position="24"/>
        <end position="119"/>
    </location>
</feature>
<comment type="caution">
    <text evidence="2">The sequence shown here is derived from an EMBL/GenBank/DDBJ whole genome shotgun (WGS) entry which is preliminary data.</text>
</comment>
<keyword evidence="3" id="KW-1185">Reference proteome</keyword>
<name>A0ABD3CL29_9LAMI</name>
<evidence type="ECO:0000313" key="2">
    <source>
        <dbReference type="EMBL" id="KAL3630031.1"/>
    </source>
</evidence>
<evidence type="ECO:0000256" key="1">
    <source>
        <dbReference type="SAM" id="SignalP"/>
    </source>
</evidence>
<proteinExistence type="predicted"/>
<feature type="signal peptide" evidence="1">
    <location>
        <begin position="1"/>
        <end position="23"/>
    </location>
</feature>
<accession>A0ABD3CL29</accession>
<dbReference type="Proteomes" id="UP001632038">
    <property type="component" value="Unassembled WGS sequence"/>
</dbReference>
<dbReference type="EMBL" id="JAVIJP010000032">
    <property type="protein sequence ID" value="KAL3630031.1"/>
    <property type="molecule type" value="Genomic_DNA"/>
</dbReference>
<organism evidence="2 3">
    <name type="scientific">Castilleja foliolosa</name>
    <dbReference type="NCBI Taxonomy" id="1961234"/>
    <lineage>
        <taxon>Eukaryota</taxon>
        <taxon>Viridiplantae</taxon>
        <taxon>Streptophyta</taxon>
        <taxon>Embryophyta</taxon>
        <taxon>Tracheophyta</taxon>
        <taxon>Spermatophyta</taxon>
        <taxon>Magnoliopsida</taxon>
        <taxon>eudicotyledons</taxon>
        <taxon>Gunneridae</taxon>
        <taxon>Pentapetalae</taxon>
        <taxon>asterids</taxon>
        <taxon>lamiids</taxon>
        <taxon>Lamiales</taxon>
        <taxon>Orobanchaceae</taxon>
        <taxon>Pedicularideae</taxon>
        <taxon>Castillejinae</taxon>
        <taxon>Castilleja</taxon>
    </lineage>
</organism>
<evidence type="ECO:0000313" key="3">
    <source>
        <dbReference type="Proteomes" id="UP001632038"/>
    </source>
</evidence>
<protein>
    <submittedName>
        <fullName evidence="2">Uncharacterized protein</fullName>
    </submittedName>
</protein>
<gene>
    <name evidence="2" type="ORF">CASFOL_023015</name>
</gene>
<sequence length="119" mass="13332">MMKPTTLFLVLMIITLTASLGRAMEPDPDNSYNQKLKARGAITLSIEELEGITNFVKLVPRLKIFQVTLQTPEVDVCVNRLVHGLDTIKSRLHRLRHLKPTGQLSSDANSLKREMAHGV</sequence>
<reference evidence="3" key="1">
    <citation type="journal article" date="2024" name="IScience">
        <title>Strigolactones Initiate the Formation of Haustorium-like Structures in Castilleja.</title>
        <authorList>
            <person name="Buerger M."/>
            <person name="Peterson D."/>
            <person name="Chory J."/>
        </authorList>
    </citation>
    <scope>NUCLEOTIDE SEQUENCE [LARGE SCALE GENOMIC DNA]</scope>
</reference>
<dbReference type="AlphaFoldDB" id="A0ABD3CL29"/>
<keyword evidence="1" id="KW-0732">Signal</keyword>